<comment type="caution">
    <text evidence="3">The sequence shown here is derived from an EMBL/GenBank/DDBJ whole genome shotgun (WGS) entry which is preliminary data.</text>
</comment>
<sequence>MSDNTQQPSGGQEPRDPWAPPEHKVPLDKPPVHDQQTVISMPGADGQSAAPAQGAPGAVPPQGPFPGAPAQQVPGQQASAPGFGGPTPPPAPPGQAVPGSYGYPSYPQQPAQAYPAYPGAGQPAYGYPGWTGMPTPQNGFGIAAMVLGIAACVLMLCTVGVAGIVLGALALIFGLLGKGKARRGEANNRGQALAGIITGIVGMVLGAAILTLVIVANSMDHSRYDDDYYSNSLSTSVSGR</sequence>
<feature type="compositionally biased region" description="Low complexity" evidence="1">
    <location>
        <begin position="42"/>
        <end position="57"/>
    </location>
</feature>
<feature type="transmembrane region" description="Helical" evidence="2">
    <location>
        <begin position="140"/>
        <end position="173"/>
    </location>
</feature>
<evidence type="ECO:0000313" key="3">
    <source>
        <dbReference type="EMBL" id="MFC4958966.1"/>
    </source>
</evidence>
<keyword evidence="2" id="KW-0472">Membrane</keyword>
<protein>
    <recommendedName>
        <fullName evidence="5">DUF4190 domain-containing protein</fullName>
    </recommendedName>
</protein>
<dbReference type="EMBL" id="JBHSIZ010000028">
    <property type="protein sequence ID" value="MFC4958966.1"/>
    <property type="molecule type" value="Genomic_DNA"/>
</dbReference>
<evidence type="ECO:0008006" key="5">
    <source>
        <dbReference type="Google" id="ProtNLM"/>
    </source>
</evidence>
<feature type="compositionally biased region" description="Basic and acidic residues" evidence="1">
    <location>
        <begin position="13"/>
        <end position="32"/>
    </location>
</feature>
<keyword evidence="2" id="KW-1133">Transmembrane helix</keyword>
<dbReference type="RefSeq" id="WP_344380760.1">
    <property type="nucleotide sequence ID" value="NZ_BAAASQ010000055.1"/>
</dbReference>
<organism evidence="3 4">
    <name type="scientific">Streptomyces mauvecolor</name>
    <dbReference type="NCBI Taxonomy" id="58345"/>
    <lineage>
        <taxon>Bacteria</taxon>
        <taxon>Bacillati</taxon>
        <taxon>Actinomycetota</taxon>
        <taxon>Actinomycetes</taxon>
        <taxon>Kitasatosporales</taxon>
        <taxon>Streptomycetaceae</taxon>
        <taxon>Streptomyces</taxon>
    </lineage>
</organism>
<accession>A0ABV9UTM8</accession>
<proteinExistence type="predicted"/>
<feature type="transmembrane region" description="Helical" evidence="2">
    <location>
        <begin position="193"/>
        <end position="216"/>
    </location>
</feature>
<evidence type="ECO:0000256" key="1">
    <source>
        <dbReference type="SAM" id="MobiDB-lite"/>
    </source>
</evidence>
<name>A0ABV9UTM8_9ACTN</name>
<feature type="compositionally biased region" description="Pro residues" evidence="1">
    <location>
        <begin position="86"/>
        <end position="95"/>
    </location>
</feature>
<dbReference type="Proteomes" id="UP001595834">
    <property type="component" value="Unassembled WGS sequence"/>
</dbReference>
<evidence type="ECO:0000256" key="2">
    <source>
        <dbReference type="SAM" id="Phobius"/>
    </source>
</evidence>
<keyword evidence="4" id="KW-1185">Reference proteome</keyword>
<feature type="region of interest" description="Disordered" evidence="1">
    <location>
        <begin position="1"/>
        <end position="104"/>
    </location>
</feature>
<keyword evidence="2" id="KW-0812">Transmembrane</keyword>
<gene>
    <name evidence="3" type="ORF">ACFPFX_22005</name>
</gene>
<evidence type="ECO:0000313" key="4">
    <source>
        <dbReference type="Proteomes" id="UP001595834"/>
    </source>
</evidence>
<feature type="compositionally biased region" description="Polar residues" evidence="1">
    <location>
        <begin position="1"/>
        <end position="10"/>
    </location>
</feature>
<feature type="compositionally biased region" description="Low complexity" evidence="1">
    <location>
        <begin position="68"/>
        <end position="81"/>
    </location>
</feature>
<feature type="compositionally biased region" description="Pro residues" evidence="1">
    <location>
        <begin position="58"/>
        <end position="67"/>
    </location>
</feature>
<reference evidence="4" key="1">
    <citation type="journal article" date="2019" name="Int. J. Syst. Evol. Microbiol.">
        <title>The Global Catalogue of Microorganisms (GCM) 10K type strain sequencing project: providing services to taxonomists for standard genome sequencing and annotation.</title>
        <authorList>
            <consortium name="The Broad Institute Genomics Platform"/>
            <consortium name="The Broad Institute Genome Sequencing Center for Infectious Disease"/>
            <person name="Wu L."/>
            <person name="Ma J."/>
        </authorList>
    </citation>
    <scope>NUCLEOTIDE SEQUENCE [LARGE SCALE GENOMIC DNA]</scope>
    <source>
        <strain evidence="4">CCM 7224</strain>
    </source>
</reference>